<sequence>MKFSTKSSKSMAQARMYKRDLLAELKRDILEPTLSVNVSKLQEAPLYCILAYSMTIILSTSSLWMPLQG</sequence>
<proteinExistence type="predicted"/>
<organism evidence="2 3">
    <name type="scientific">Plakobranchus ocellatus</name>
    <dbReference type="NCBI Taxonomy" id="259542"/>
    <lineage>
        <taxon>Eukaryota</taxon>
        <taxon>Metazoa</taxon>
        <taxon>Spiralia</taxon>
        <taxon>Lophotrochozoa</taxon>
        <taxon>Mollusca</taxon>
        <taxon>Gastropoda</taxon>
        <taxon>Heterobranchia</taxon>
        <taxon>Euthyneura</taxon>
        <taxon>Panpulmonata</taxon>
        <taxon>Sacoglossa</taxon>
        <taxon>Placobranchoidea</taxon>
        <taxon>Plakobranchidae</taxon>
        <taxon>Plakobranchus</taxon>
    </lineage>
</organism>
<gene>
    <name evidence="2" type="ORF">PoB_001019400</name>
</gene>
<evidence type="ECO:0000313" key="2">
    <source>
        <dbReference type="EMBL" id="GFN83688.1"/>
    </source>
</evidence>
<name>A0AAV3YNJ7_9GAST</name>
<evidence type="ECO:0000256" key="1">
    <source>
        <dbReference type="SAM" id="Phobius"/>
    </source>
</evidence>
<dbReference type="Proteomes" id="UP000735302">
    <property type="component" value="Unassembled WGS sequence"/>
</dbReference>
<protein>
    <submittedName>
        <fullName evidence="2">Uncharacterized protein</fullName>
    </submittedName>
</protein>
<accession>A0AAV3YNJ7</accession>
<comment type="caution">
    <text evidence="2">The sequence shown here is derived from an EMBL/GenBank/DDBJ whole genome shotgun (WGS) entry which is preliminary data.</text>
</comment>
<reference evidence="2 3" key="1">
    <citation type="journal article" date="2021" name="Elife">
        <title>Chloroplast acquisition without the gene transfer in kleptoplastic sea slugs, Plakobranchus ocellatus.</title>
        <authorList>
            <person name="Maeda T."/>
            <person name="Takahashi S."/>
            <person name="Yoshida T."/>
            <person name="Shimamura S."/>
            <person name="Takaki Y."/>
            <person name="Nagai Y."/>
            <person name="Toyoda A."/>
            <person name="Suzuki Y."/>
            <person name="Arimoto A."/>
            <person name="Ishii H."/>
            <person name="Satoh N."/>
            <person name="Nishiyama T."/>
            <person name="Hasebe M."/>
            <person name="Maruyama T."/>
            <person name="Minagawa J."/>
            <person name="Obokata J."/>
            <person name="Shigenobu S."/>
        </authorList>
    </citation>
    <scope>NUCLEOTIDE SEQUENCE [LARGE SCALE GENOMIC DNA]</scope>
</reference>
<keyword evidence="1" id="KW-0812">Transmembrane</keyword>
<keyword evidence="3" id="KW-1185">Reference proteome</keyword>
<dbReference type="EMBL" id="BLXT01001211">
    <property type="protein sequence ID" value="GFN83688.1"/>
    <property type="molecule type" value="Genomic_DNA"/>
</dbReference>
<keyword evidence="1" id="KW-0472">Membrane</keyword>
<dbReference type="AlphaFoldDB" id="A0AAV3YNJ7"/>
<evidence type="ECO:0000313" key="3">
    <source>
        <dbReference type="Proteomes" id="UP000735302"/>
    </source>
</evidence>
<keyword evidence="1" id="KW-1133">Transmembrane helix</keyword>
<feature type="transmembrane region" description="Helical" evidence="1">
    <location>
        <begin position="44"/>
        <end position="65"/>
    </location>
</feature>